<reference evidence="2" key="1">
    <citation type="journal article" date="2021" name="Open Biol.">
        <title>Shared evolutionary footprints suggest mitochondrial oxidative damage underlies multiple complex I losses in fungi.</title>
        <authorList>
            <person name="Schikora-Tamarit M.A."/>
            <person name="Marcet-Houben M."/>
            <person name="Nosek J."/>
            <person name="Gabaldon T."/>
        </authorList>
    </citation>
    <scope>NUCLEOTIDE SEQUENCE</scope>
    <source>
        <strain evidence="2">NCAIM Y.01608</strain>
    </source>
</reference>
<accession>A0A9P8NNZ7</accession>
<proteinExistence type="predicted"/>
<sequence length="263" mass="28202">MSLSSALSVSSETLTTSGPESVSSSKSSSSSTSACSDADSSDSEGADFLPRGFFFGLESVDSSSSEIITLPLFDAFFWSAIFFVTAANLRETAEDFGWDFLVRKSSSDLSSLSTCRTLSSVVGRLFFKGEGCSFLGELAGRLCEERGEPFKEALRRTFGLIGEPIRVAALIILSASSESLGSGLSSLEESIRRVPLLCGCLLWLIGELPGARWLFSCSYLMESLLLGDVLTLLLLGLSYSSSERKKSLRSSSPFSFLLGVLVR</sequence>
<evidence type="ECO:0000256" key="1">
    <source>
        <dbReference type="SAM" id="MobiDB-lite"/>
    </source>
</evidence>
<evidence type="ECO:0000313" key="2">
    <source>
        <dbReference type="EMBL" id="KAH3658733.1"/>
    </source>
</evidence>
<gene>
    <name evidence="2" type="ORF">OGATHE_006458</name>
</gene>
<evidence type="ECO:0000313" key="3">
    <source>
        <dbReference type="Proteomes" id="UP000788993"/>
    </source>
</evidence>
<dbReference type="AlphaFoldDB" id="A0A9P8NNZ7"/>
<feature type="region of interest" description="Disordered" evidence="1">
    <location>
        <begin position="1"/>
        <end position="42"/>
    </location>
</feature>
<keyword evidence="3" id="KW-1185">Reference proteome</keyword>
<reference evidence="2" key="2">
    <citation type="submission" date="2021-01" db="EMBL/GenBank/DDBJ databases">
        <authorList>
            <person name="Schikora-Tamarit M.A."/>
        </authorList>
    </citation>
    <scope>NUCLEOTIDE SEQUENCE</scope>
    <source>
        <strain evidence="2">NCAIM Y.01608</strain>
    </source>
</reference>
<dbReference type="Proteomes" id="UP000788993">
    <property type="component" value="Unassembled WGS sequence"/>
</dbReference>
<feature type="compositionally biased region" description="Low complexity" evidence="1">
    <location>
        <begin position="1"/>
        <end position="38"/>
    </location>
</feature>
<organism evidence="2 3">
    <name type="scientific">Ogataea polymorpha</name>
    <dbReference type="NCBI Taxonomy" id="460523"/>
    <lineage>
        <taxon>Eukaryota</taxon>
        <taxon>Fungi</taxon>
        <taxon>Dikarya</taxon>
        <taxon>Ascomycota</taxon>
        <taxon>Saccharomycotina</taxon>
        <taxon>Pichiomycetes</taxon>
        <taxon>Pichiales</taxon>
        <taxon>Pichiaceae</taxon>
        <taxon>Ogataea</taxon>
    </lineage>
</organism>
<protein>
    <submittedName>
        <fullName evidence="2">Uncharacterized protein</fullName>
    </submittedName>
</protein>
<comment type="caution">
    <text evidence="2">The sequence shown here is derived from an EMBL/GenBank/DDBJ whole genome shotgun (WGS) entry which is preliminary data.</text>
</comment>
<dbReference type="EMBL" id="JAEUBD010001571">
    <property type="protein sequence ID" value="KAH3658733.1"/>
    <property type="molecule type" value="Genomic_DNA"/>
</dbReference>
<name>A0A9P8NNZ7_9ASCO</name>